<dbReference type="AlphaFoldDB" id="A0A0L0NVH8"/>
<sequence>MATRNKLYKKARDSHHWRNYGTMLTHKISDLAYFLLKEQPSVNLALPPVGVHKTDEQPSQVTAV</sequence>
<gene>
    <name evidence="1" type="ORF">QG37_04927</name>
</gene>
<dbReference type="Proteomes" id="UP000037122">
    <property type="component" value="Unassembled WGS sequence"/>
</dbReference>
<evidence type="ECO:0000313" key="2">
    <source>
        <dbReference type="Proteomes" id="UP000037122"/>
    </source>
</evidence>
<name>A0A0L0NVH8_CANAR</name>
<evidence type="ECO:0000313" key="1">
    <source>
        <dbReference type="EMBL" id="KND98171.1"/>
    </source>
</evidence>
<reference evidence="2" key="1">
    <citation type="journal article" date="2015" name="BMC Genomics">
        <title>Draft genome of a commonly misdiagnosed multidrug resistant pathogen Candida auris.</title>
        <authorList>
            <person name="Chatterjee S."/>
            <person name="Alampalli S.V."/>
            <person name="Nageshan R.K."/>
            <person name="Chettiar S.T."/>
            <person name="Joshi S."/>
            <person name="Tatu U.S."/>
        </authorList>
    </citation>
    <scope>NUCLEOTIDE SEQUENCE [LARGE SCALE GENOMIC DNA]</scope>
    <source>
        <strain evidence="2">6684</strain>
    </source>
</reference>
<organism evidence="1 2">
    <name type="scientific">Candidozyma auris</name>
    <name type="common">Yeast</name>
    <name type="synonym">Candida auris</name>
    <dbReference type="NCBI Taxonomy" id="498019"/>
    <lineage>
        <taxon>Eukaryota</taxon>
        <taxon>Fungi</taxon>
        <taxon>Dikarya</taxon>
        <taxon>Ascomycota</taxon>
        <taxon>Saccharomycotina</taxon>
        <taxon>Pichiomycetes</taxon>
        <taxon>Metschnikowiaceae</taxon>
        <taxon>Candidozyma</taxon>
    </lineage>
</organism>
<dbReference type="VEuPathDB" id="FungiDB:QG37_04927"/>
<dbReference type="EMBL" id="LGST01000034">
    <property type="protein sequence ID" value="KND98171.1"/>
    <property type="molecule type" value="Genomic_DNA"/>
</dbReference>
<protein>
    <submittedName>
        <fullName evidence="1">Uncharacterized protein</fullName>
    </submittedName>
</protein>
<comment type="caution">
    <text evidence="1">The sequence shown here is derived from an EMBL/GenBank/DDBJ whole genome shotgun (WGS) entry which is preliminary data.</text>
</comment>
<proteinExistence type="predicted"/>
<accession>A0A0L0NVH8</accession>